<keyword evidence="3" id="KW-1185">Reference proteome</keyword>
<proteinExistence type="predicted"/>
<reference evidence="3" key="1">
    <citation type="journal article" date="2019" name="Int. J. Syst. Evol. Microbiol.">
        <title>The Global Catalogue of Microorganisms (GCM) 10K type strain sequencing project: providing services to taxonomists for standard genome sequencing and annotation.</title>
        <authorList>
            <consortium name="The Broad Institute Genomics Platform"/>
            <consortium name="The Broad Institute Genome Sequencing Center for Infectious Disease"/>
            <person name="Wu L."/>
            <person name="Ma J."/>
        </authorList>
    </citation>
    <scope>NUCLEOTIDE SEQUENCE [LARGE SCALE GENOMIC DNA]</scope>
    <source>
        <strain evidence="3">JCM 17927</strain>
    </source>
</reference>
<dbReference type="EMBL" id="BAABHD010000081">
    <property type="protein sequence ID" value="GAA4466921.1"/>
    <property type="molecule type" value="Genomic_DNA"/>
</dbReference>
<dbReference type="RefSeq" id="WP_345248176.1">
    <property type="nucleotide sequence ID" value="NZ_BAABHD010000081.1"/>
</dbReference>
<dbReference type="InterPro" id="IPR052935">
    <property type="entry name" value="Mg2+_PAP"/>
</dbReference>
<dbReference type="InterPro" id="IPR019236">
    <property type="entry name" value="APP1_cat"/>
</dbReference>
<name>A0ABP8NH34_9BACT</name>
<dbReference type="Proteomes" id="UP001501175">
    <property type="component" value="Unassembled WGS sequence"/>
</dbReference>
<dbReference type="PANTHER" id="PTHR28208:SF3">
    <property type="entry name" value="PHOSPHATIDATE PHOSPHATASE APP1"/>
    <property type="match status" value="1"/>
</dbReference>
<accession>A0ABP8NH34</accession>
<gene>
    <name evidence="2" type="ORF">GCM10023189_49740</name>
</gene>
<sequence length="375" mass="42792">MSRKDTWKQKILGWLRLTDQPEVKVYRGYGHVDKLVVHGHVFSLSPLPRKKYRNNVLTNTLALLRLFIVRPLSNATVRVCWVGQDIQGQTDKEGYFHLEWDPETPMNPGWHAITVELLAENTPYADGRKWLNKPPDQWSSDAVIARCTGAVYVPHPTQYGCISDIDDTFLISHSATKLKRLQVLLTENAHSRDPFEGVVEHYRMLAHAGTVVQAPNPFFYVSSSEWNLYDYILDFSEKNDLPSGIYLLNQLKRFSQILKTGQNKHATKFTRIARILLSYPGLKFVLLGDDTQEDPNIYASIVSHFPDQILCVYIRQVKEAHIERTRGYMAQVEAAGVAVCYFKHSREAMEHSRRIGLADEIVTSNAAVLSPLRAD</sequence>
<evidence type="ECO:0000259" key="1">
    <source>
        <dbReference type="Pfam" id="PF09949"/>
    </source>
</evidence>
<organism evidence="2 3">
    <name type="scientific">Nibrella saemangeumensis</name>
    <dbReference type="NCBI Taxonomy" id="1084526"/>
    <lineage>
        <taxon>Bacteria</taxon>
        <taxon>Pseudomonadati</taxon>
        <taxon>Bacteroidota</taxon>
        <taxon>Cytophagia</taxon>
        <taxon>Cytophagales</taxon>
        <taxon>Spirosomataceae</taxon>
        <taxon>Nibrella</taxon>
    </lineage>
</organism>
<dbReference type="PANTHER" id="PTHR28208">
    <property type="entry name" value="PHOSPHATIDATE PHOSPHATASE APP1"/>
    <property type="match status" value="1"/>
</dbReference>
<protein>
    <submittedName>
        <fullName evidence="2">App1 family protein</fullName>
    </submittedName>
</protein>
<evidence type="ECO:0000313" key="3">
    <source>
        <dbReference type="Proteomes" id="UP001501175"/>
    </source>
</evidence>
<feature type="domain" description="Phosphatidate phosphatase APP1 catalytic" evidence="1">
    <location>
        <begin position="160"/>
        <end position="316"/>
    </location>
</feature>
<dbReference type="Pfam" id="PF09949">
    <property type="entry name" value="APP1_cat"/>
    <property type="match status" value="1"/>
</dbReference>
<comment type="caution">
    <text evidence="2">The sequence shown here is derived from an EMBL/GenBank/DDBJ whole genome shotgun (WGS) entry which is preliminary data.</text>
</comment>
<evidence type="ECO:0000313" key="2">
    <source>
        <dbReference type="EMBL" id="GAA4466921.1"/>
    </source>
</evidence>